<feature type="compositionally biased region" description="Basic and acidic residues" evidence="1">
    <location>
        <begin position="354"/>
        <end position="382"/>
    </location>
</feature>
<reference evidence="2 3" key="1">
    <citation type="submission" date="2020-09" db="EMBL/GenBank/DDBJ databases">
        <title>Echinicola sp. CAU 1574 isolated from sand of Sido Beach.</title>
        <authorList>
            <person name="Kim W."/>
        </authorList>
    </citation>
    <scope>NUCLEOTIDE SEQUENCE [LARGE SCALE GENOMIC DNA]</scope>
    <source>
        <strain evidence="2 3">CAU 1574</strain>
    </source>
</reference>
<keyword evidence="3" id="KW-1185">Reference proteome</keyword>
<name>A0ABR9AR69_9BACT</name>
<evidence type="ECO:0008006" key="4">
    <source>
        <dbReference type="Google" id="ProtNLM"/>
    </source>
</evidence>
<feature type="compositionally biased region" description="Low complexity" evidence="1">
    <location>
        <begin position="269"/>
        <end position="288"/>
    </location>
</feature>
<evidence type="ECO:0000256" key="1">
    <source>
        <dbReference type="SAM" id="MobiDB-lite"/>
    </source>
</evidence>
<feature type="compositionally biased region" description="Low complexity" evidence="1">
    <location>
        <begin position="398"/>
        <end position="441"/>
    </location>
</feature>
<organism evidence="2 3">
    <name type="scientific">Echinicola arenosa</name>
    <dbReference type="NCBI Taxonomy" id="2774144"/>
    <lineage>
        <taxon>Bacteria</taxon>
        <taxon>Pseudomonadati</taxon>
        <taxon>Bacteroidota</taxon>
        <taxon>Cytophagia</taxon>
        <taxon>Cytophagales</taxon>
        <taxon>Cyclobacteriaceae</taxon>
        <taxon>Echinicola</taxon>
    </lineage>
</organism>
<feature type="region of interest" description="Disordered" evidence="1">
    <location>
        <begin position="219"/>
        <end position="441"/>
    </location>
</feature>
<feature type="compositionally biased region" description="Polar residues" evidence="1">
    <location>
        <begin position="383"/>
        <end position="393"/>
    </location>
</feature>
<dbReference type="InterPro" id="IPR046535">
    <property type="entry name" value="DUF6600"/>
</dbReference>
<accession>A0ABR9AR69</accession>
<proteinExistence type="predicted"/>
<feature type="compositionally biased region" description="Polar residues" evidence="1">
    <location>
        <begin position="333"/>
        <end position="352"/>
    </location>
</feature>
<comment type="caution">
    <text evidence="2">The sequence shown here is derived from an EMBL/GenBank/DDBJ whole genome shotgun (WGS) entry which is preliminary data.</text>
</comment>
<dbReference type="Proteomes" id="UP000647133">
    <property type="component" value="Unassembled WGS sequence"/>
</dbReference>
<sequence length="441" mass="50360">MKKEKLTKWLGVTLIMWLAITLVNPKNAKADTPVGVSFQVFYDELAPYGDWVEDSRYGYIWLPYADRNFHPYNSNGHWVMTEYGNTWVSYYDWGWAPFHYGRWFYDEYYGWAWVPGYEWGPAWVNWRTGGGYYGWAPMTPGFSVSVNIGIPSFHWVFVPQRRFTHRHVYRYCAPRRNVVNIYNRTTIINNTVVYNRNRYISGPSRRDVERYSRGRVPVYKVNSSQKPGKANVSRSSLNVYRPDVRVARNDRSNNAKPRTITSPERARSSRAAISGRNSSSNSRGNVSAPRNNSRSNTVTSGRQTNVNQPSRTARPAGTYNGSGRSSTGYSRGQKVTKTQPYGNRNQSGSYSKNAEIKRQNRPVENRAKPTDVHVKSSKEVKQSRVSRPSQPANRQVRRPSNSSNNRSTSTVKRSSTSTNKSRSSSNSASSRSSNSRSRGNN</sequence>
<feature type="compositionally biased region" description="Polar residues" evidence="1">
    <location>
        <begin position="221"/>
        <end position="238"/>
    </location>
</feature>
<evidence type="ECO:0000313" key="2">
    <source>
        <dbReference type="EMBL" id="MBD8491280.1"/>
    </source>
</evidence>
<feature type="compositionally biased region" description="Low complexity" evidence="1">
    <location>
        <begin position="317"/>
        <end position="332"/>
    </location>
</feature>
<dbReference type="EMBL" id="JACYTQ010000012">
    <property type="protein sequence ID" value="MBD8491280.1"/>
    <property type="molecule type" value="Genomic_DNA"/>
</dbReference>
<dbReference type="RefSeq" id="WP_192012157.1">
    <property type="nucleotide sequence ID" value="NZ_JACYTQ010000012.1"/>
</dbReference>
<protein>
    <recommendedName>
        <fullName evidence="4">Prolin-rich transmembrane protein</fullName>
    </recommendedName>
</protein>
<feature type="compositionally biased region" description="Polar residues" evidence="1">
    <location>
        <begin position="289"/>
        <end position="311"/>
    </location>
</feature>
<gene>
    <name evidence="2" type="ORF">IFO69_21185</name>
</gene>
<feature type="compositionally biased region" description="Basic and acidic residues" evidence="1">
    <location>
        <begin position="242"/>
        <end position="253"/>
    </location>
</feature>
<evidence type="ECO:0000313" key="3">
    <source>
        <dbReference type="Proteomes" id="UP000647133"/>
    </source>
</evidence>
<dbReference type="Pfam" id="PF20245">
    <property type="entry name" value="DUF6600"/>
    <property type="match status" value="1"/>
</dbReference>